<name>A0ABP6P328_9ACTN</name>
<dbReference type="EMBL" id="BAAAUT010000093">
    <property type="protein sequence ID" value="GAA3165799.1"/>
    <property type="molecule type" value="Genomic_DNA"/>
</dbReference>
<keyword evidence="3" id="KW-0464">Manganese</keyword>
<comment type="caution">
    <text evidence="5">The sequence shown here is derived from an EMBL/GenBank/DDBJ whole genome shotgun (WGS) entry which is preliminary data.</text>
</comment>
<reference evidence="6" key="1">
    <citation type="journal article" date="2019" name="Int. J. Syst. Evol. Microbiol.">
        <title>The Global Catalogue of Microorganisms (GCM) 10K type strain sequencing project: providing services to taxonomists for standard genome sequencing and annotation.</title>
        <authorList>
            <consortium name="The Broad Institute Genomics Platform"/>
            <consortium name="The Broad Institute Genome Sequencing Center for Infectious Disease"/>
            <person name="Wu L."/>
            <person name="Ma J."/>
        </authorList>
    </citation>
    <scope>NUCLEOTIDE SEQUENCE [LARGE SCALE GENOMIC DNA]</scope>
    <source>
        <strain evidence="6">JCM 9373</strain>
    </source>
</reference>
<dbReference type="PRINTS" id="PR00116">
    <property type="entry name" value="ARGINASE"/>
</dbReference>
<dbReference type="Pfam" id="PF00491">
    <property type="entry name" value="Arginase"/>
    <property type="match status" value="1"/>
</dbReference>
<gene>
    <name evidence="5" type="ORF">GCM10010466_65750</name>
</gene>
<keyword evidence="2" id="KW-0378">Hydrolase</keyword>
<evidence type="ECO:0000256" key="3">
    <source>
        <dbReference type="ARBA" id="ARBA00023211"/>
    </source>
</evidence>
<evidence type="ECO:0000256" key="4">
    <source>
        <dbReference type="PROSITE-ProRule" id="PRU00742"/>
    </source>
</evidence>
<dbReference type="InterPro" id="IPR023696">
    <property type="entry name" value="Ureohydrolase_dom_sf"/>
</dbReference>
<dbReference type="InterPro" id="IPR006035">
    <property type="entry name" value="Ureohydrolase"/>
</dbReference>
<proteinExistence type="inferred from homology"/>
<keyword evidence="6" id="KW-1185">Reference proteome</keyword>
<keyword evidence="1" id="KW-0479">Metal-binding</keyword>
<evidence type="ECO:0000313" key="5">
    <source>
        <dbReference type="EMBL" id="GAA3165799.1"/>
    </source>
</evidence>
<dbReference type="CDD" id="cd09999">
    <property type="entry name" value="Arginase-like_1"/>
    <property type="match status" value="1"/>
</dbReference>
<protein>
    <submittedName>
        <fullName evidence="5">Arginase family protein</fullName>
    </submittedName>
</protein>
<evidence type="ECO:0000313" key="6">
    <source>
        <dbReference type="Proteomes" id="UP001500320"/>
    </source>
</evidence>
<dbReference type="Proteomes" id="UP001500320">
    <property type="component" value="Unassembled WGS sequence"/>
</dbReference>
<dbReference type="PANTHER" id="PTHR43782:SF3">
    <property type="entry name" value="ARGINASE"/>
    <property type="match status" value="1"/>
</dbReference>
<dbReference type="SUPFAM" id="SSF52768">
    <property type="entry name" value="Arginase/deacetylase"/>
    <property type="match status" value="1"/>
</dbReference>
<dbReference type="RefSeq" id="WP_344866502.1">
    <property type="nucleotide sequence ID" value="NZ_BAAAUT010000093.1"/>
</dbReference>
<evidence type="ECO:0000256" key="1">
    <source>
        <dbReference type="ARBA" id="ARBA00022723"/>
    </source>
</evidence>
<comment type="similarity">
    <text evidence="4">Belongs to the arginase family.</text>
</comment>
<dbReference type="PANTHER" id="PTHR43782">
    <property type="entry name" value="ARGINASE"/>
    <property type="match status" value="1"/>
</dbReference>
<accession>A0ABP6P328</accession>
<sequence>MTAIEIPQWQGSSSPRARLLADGAARLAALVPTGLRVPVAGHAGGEAAGVRALDVLRANLEAARAVLDDDSPTIVVGGDCGVELAPVERAAEIHGDRLTVVWFDAHGDLNSPASSPSRAFHGMVLRALLGEGPPGLSPRRAIRPDQVVLAGARALDPAEHEFVAAHGIRHVPAAELTGLAESVRTPAVYVHIDLDVLDPAEFGSVGFPEPGGVTPDALLAAVRGLAARSTVAGLGITEYQPADPRDEETLASLVPALVDAVR</sequence>
<organism evidence="5 6">
    <name type="scientific">Planomonospora alba</name>
    <dbReference type="NCBI Taxonomy" id="161354"/>
    <lineage>
        <taxon>Bacteria</taxon>
        <taxon>Bacillati</taxon>
        <taxon>Actinomycetota</taxon>
        <taxon>Actinomycetes</taxon>
        <taxon>Streptosporangiales</taxon>
        <taxon>Streptosporangiaceae</taxon>
        <taxon>Planomonospora</taxon>
    </lineage>
</organism>
<evidence type="ECO:0000256" key="2">
    <source>
        <dbReference type="ARBA" id="ARBA00022801"/>
    </source>
</evidence>
<dbReference type="PROSITE" id="PS51409">
    <property type="entry name" value="ARGINASE_2"/>
    <property type="match status" value="1"/>
</dbReference>
<dbReference type="Gene3D" id="3.40.800.10">
    <property type="entry name" value="Ureohydrolase domain"/>
    <property type="match status" value="1"/>
</dbReference>